<accession>A0A418V2Z8</accession>
<reference evidence="1 2" key="1">
    <citation type="submission" date="2018-09" db="EMBL/GenBank/DDBJ databases">
        <title>Draft genome sequence of Rhodopseudomonas palustris 2.1.18.</title>
        <authorList>
            <person name="Robertson S.L."/>
            <person name="Meyer T.E."/>
            <person name="Kyndt J.A."/>
        </authorList>
    </citation>
    <scope>NUCLEOTIDE SEQUENCE [LARGE SCALE GENOMIC DNA]</scope>
    <source>
        <strain evidence="1 2">2.1.18</strain>
    </source>
</reference>
<protein>
    <submittedName>
        <fullName evidence="1">N-acetyltransferase</fullName>
    </submittedName>
</protein>
<name>A0A418V2Z8_RHOPL</name>
<sequence>MAGLERISFDKIDPKDPFFDSLRADYEEFDSWFAKKAKVAEPAYTVKTSSGKLSGFVYLKKEVGQLDDVDPPRKAAARLKVGTLKIDAHGTKLGERVIKKIFDHAIDANVTEIYVTVFPQHKALIKLLERYGFAVSGVKTSKNGEELVLVRDMGVFVGDIVKDYPFVHVKDRKFFLLAVYPDYHTQLFPDSILRNEKSDILEDVSYTNTIHKIYIAKLALTRMKPGDVVVIYRTTDREGQARFRSVVTSVCVVEEVRSKKEFPDEKSFVRFALPHSVFTRDELRDFFKEQRVYAVKMTYNAAFERRTIRGRLLDEVGIPEQPRWDLKPLTREQFDRIMELGEVNARLIVD</sequence>
<dbReference type="GO" id="GO:0016740">
    <property type="term" value="F:transferase activity"/>
    <property type="evidence" value="ECO:0007669"/>
    <property type="project" value="UniProtKB-KW"/>
</dbReference>
<dbReference type="Proteomes" id="UP000285523">
    <property type="component" value="Unassembled WGS sequence"/>
</dbReference>
<dbReference type="AlphaFoldDB" id="A0A418V2Z8"/>
<dbReference type="EMBL" id="QYYD01000017">
    <property type="protein sequence ID" value="RJF70455.1"/>
    <property type="molecule type" value="Genomic_DNA"/>
</dbReference>
<organism evidence="1 2">
    <name type="scientific">Rhodopseudomonas palustris</name>
    <dbReference type="NCBI Taxonomy" id="1076"/>
    <lineage>
        <taxon>Bacteria</taxon>
        <taxon>Pseudomonadati</taxon>
        <taxon>Pseudomonadota</taxon>
        <taxon>Alphaproteobacteria</taxon>
        <taxon>Hyphomicrobiales</taxon>
        <taxon>Nitrobacteraceae</taxon>
        <taxon>Rhodopseudomonas</taxon>
    </lineage>
</organism>
<dbReference type="OrthoDB" id="9773249at2"/>
<keyword evidence="1" id="KW-0808">Transferase</keyword>
<dbReference type="Gene3D" id="3.40.630.30">
    <property type="match status" value="1"/>
</dbReference>
<comment type="caution">
    <text evidence="1">The sequence shown here is derived from an EMBL/GenBank/DDBJ whole genome shotgun (WGS) entry which is preliminary data.</text>
</comment>
<proteinExistence type="predicted"/>
<evidence type="ECO:0000313" key="2">
    <source>
        <dbReference type="Proteomes" id="UP000285523"/>
    </source>
</evidence>
<dbReference type="RefSeq" id="WP_119857709.1">
    <property type="nucleotide sequence ID" value="NZ_QYYD01000017.1"/>
</dbReference>
<dbReference type="InterPro" id="IPR016181">
    <property type="entry name" value="Acyl_CoA_acyltransferase"/>
</dbReference>
<dbReference type="SUPFAM" id="SSF55729">
    <property type="entry name" value="Acyl-CoA N-acyltransferases (Nat)"/>
    <property type="match status" value="1"/>
</dbReference>
<evidence type="ECO:0000313" key="1">
    <source>
        <dbReference type="EMBL" id="RJF70455.1"/>
    </source>
</evidence>
<gene>
    <name evidence="1" type="ORF">D4Q52_16735</name>
</gene>